<keyword evidence="2" id="KW-0539">Nucleus</keyword>
<dbReference type="GO" id="GO:0005634">
    <property type="term" value="C:nucleus"/>
    <property type="evidence" value="ECO:0007669"/>
    <property type="project" value="UniProtKB-SubCell"/>
</dbReference>
<sequence>MQLLEKARNLFLSAPDEAREASRNAMKLRRHVNEANEKENIEMVCSNRDAVHAYLEPLVDTSSEKFRWRQMNIPLVRQILHQRLNWPDKSQIHEENNSFAAFEKWNSFLELGGHSQRRLDGFFSAKLLDKPLEFVFTKKMVEALEKIQRKRTGVTVPVATDSDIVVEKVKPSPKKRSKTIASGRGRGRGRGRRGNARGGGKSKPQNDLNLSEESSSSYSDDSFDDV</sequence>
<organism evidence="4 5">
    <name type="scientific">Caenorhabditis japonica</name>
    <dbReference type="NCBI Taxonomy" id="281687"/>
    <lineage>
        <taxon>Eukaryota</taxon>
        <taxon>Metazoa</taxon>
        <taxon>Ecdysozoa</taxon>
        <taxon>Nematoda</taxon>
        <taxon>Chromadorea</taxon>
        <taxon>Rhabditida</taxon>
        <taxon>Rhabditina</taxon>
        <taxon>Rhabditomorpha</taxon>
        <taxon>Rhabditoidea</taxon>
        <taxon>Rhabditidae</taxon>
        <taxon>Peloderinae</taxon>
        <taxon>Caenorhabditis</taxon>
    </lineage>
</organism>
<proteinExistence type="predicted"/>
<dbReference type="GO" id="GO:0004520">
    <property type="term" value="F:DNA endonuclease activity"/>
    <property type="evidence" value="ECO:0007669"/>
    <property type="project" value="TreeGrafter"/>
</dbReference>
<reference evidence="5" key="1">
    <citation type="submission" date="2010-08" db="EMBL/GenBank/DDBJ databases">
        <authorList>
            <consortium name="Caenorhabditis japonica Sequencing Consortium"/>
            <person name="Wilson R.K."/>
        </authorList>
    </citation>
    <scope>NUCLEOTIDE SEQUENCE [LARGE SCALE GENOMIC DNA]</scope>
    <source>
        <strain evidence="5">DF5081</strain>
    </source>
</reference>
<feature type="compositionally biased region" description="Basic residues" evidence="3">
    <location>
        <begin position="185"/>
        <end position="195"/>
    </location>
</feature>
<dbReference type="GO" id="GO:0003697">
    <property type="term" value="F:single-stranded DNA binding"/>
    <property type="evidence" value="ECO:0007669"/>
    <property type="project" value="TreeGrafter"/>
</dbReference>
<accession>A0A8R1IKE6</accession>
<dbReference type="PANTHER" id="PTHR16171:SF7">
    <property type="entry name" value="DNA REPAIR PROTEIN RAD2"/>
    <property type="match status" value="1"/>
</dbReference>
<evidence type="ECO:0000313" key="4">
    <source>
        <dbReference type="EnsemblMetazoa" id="CJA33985.1"/>
    </source>
</evidence>
<name>A0A8R1IKE6_CAEJA</name>
<feature type="compositionally biased region" description="Low complexity" evidence="3">
    <location>
        <begin position="211"/>
        <end position="220"/>
    </location>
</feature>
<feature type="region of interest" description="Disordered" evidence="3">
    <location>
        <begin position="168"/>
        <end position="226"/>
    </location>
</feature>
<evidence type="ECO:0000313" key="5">
    <source>
        <dbReference type="Proteomes" id="UP000005237"/>
    </source>
</evidence>
<evidence type="ECO:0000256" key="3">
    <source>
        <dbReference type="SAM" id="MobiDB-lite"/>
    </source>
</evidence>
<dbReference type="EnsemblMetazoa" id="CJA33985.1">
    <property type="protein sequence ID" value="CJA33985.1"/>
    <property type="gene ID" value="WBGene00209832"/>
</dbReference>
<comment type="subcellular location">
    <subcellularLocation>
        <location evidence="1">Nucleus</location>
    </subcellularLocation>
</comment>
<evidence type="ECO:0000256" key="1">
    <source>
        <dbReference type="ARBA" id="ARBA00004123"/>
    </source>
</evidence>
<dbReference type="PANTHER" id="PTHR16171">
    <property type="entry name" value="DNA REPAIR PROTEIN COMPLEMENTING XP-G CELLS-RELATED"/>
    <property type="match status" value="1"/>
</dbReference>
<keyword evidence="5" id="KW-1185">Reference proteome</keyword>
<protein>
    <submittedName>
        <fullName evidence="4">Uncharacterized protein</fullName>
    </submittedName>
</protein>
<evidence type="ECO:0000256" key="2">
    <source>
        <dbReference type="ARBA" id="ARBA00023242"/>
    </source>
</evidence>
<dbReference type="Proteomes" id="UP000005237">
    <property type="component" value="Unassembled WGS sequence"/>
</dbReference>
<reference evidence="4" key="2">
    <citation type="submission" date="2022-06" db="UniProtKB">
        <authorList>
            <consortium name="EnsemblMetazoa"/>
        </authorList>
    </citation>
    <scope>IDENTIFICATION</scope>
    <source>
        <strain evidence="4">DF5081</strain>
    </source>
</reference>
<dbReference type="AlphaFoldDB" id="A0A8R1IKE6"/>